<evidence type="ECO:0000256" key="7">
    <source>
        <dbReference type="HAMAP-Rule" id="MF_01201"/>
    </source>
</evidence>
<feature type="domain" description="Alanine racemase C-terminal" evidence="8">
    <location>
        <begin position="231"/>
        <end position="354"/>
    </location>
</feature>
<comment type="function">
    <text evidence="7">Catalyzes the interconversion of L-alanine and D-alanine. May also act on other amino acids.</text>
</comment>
<dbReference type="Proteomes" id="UP001156641">
    <property type="component" value="Unassembled WGS sequence"/>
</dbReference>
<dbReference type="Gene3D" id="2.40.37.10">
    <property type="entry name" value="Lyase, Ornithine Decarboxylase, Chain A, domain 1"/>
    <property type="match status" value="1"/>
</dbReference>
<reference evidence="10" key="1">
    <citation type="journal article" date="2019" name="Int. J. Syst. Evol. Microbiol.">
        <title>The Global Catalogue of Microorganisms (GCM) 10K type strain sequencing project: providing services to taxonomists for standard genome sequencing and annotation.</title>
        <authorList>
            <consortium name="The Broad Institute Genomics Platform"/>
            <consortium name="The Broad Institute Genome Sequencing Center for Infectious Disease"/>
            <person name="Wu L."/>
            <person name="Ma J."/>
        </authorList>
    </citation>
    <scope>NUCLEOTIDE SEQUENCE [LARGE SCALE GENOMIC DNA]</scope>
    <source>
        <strain evidence="10">NBRC 112502</strain>
    </source>
</reference>
<keyword evidence="5 7" id="KW-0663">Pyridoxal phosphate</keyword>
<evidence type="ECO:0000256" key="4">
    <source>
        <dbReference type="ARBA" id="ARBA00013089"/>
    </source>
</evidence>
<comment type="cofactor">
    <cofactor evidence="2 7">
        <name>pyridoxal 5'-phosphate</name>
        <dbReference type="ChEBI" id="CHEBI:597326"/>
    </cofactor>
</comment>
<evidence type="ECO:0000313" key="10">
    <source>
        <dbReference type="Proteomes" id="UP001156641"/>
    </source>
</evidence>
<dbReference type="SUPFAM" id="SSF50621">
    <property type="entry name" value="Alanine racemase C-terminal domain-like"/>
    <property type="match status" value="1"/>
</dbReference>
<name>A0ABQ6A8B4_9PROT</name>
<evidence type="ECO:0000313" key="9">
    <source>
        <dbReference type="EMBL" id="GLR68141.1"/>
    </source>
</evidence>
<dbReference type="Pfam" id="PF00842">
    <property type="entry name" value="Ala_racemase_C"/>
    <property type="match status" value="1"/>
</dbReference>
<dbReference type="RefSeq" id="WP_284258984.1">
    <property type="nucleotide sequence ID" value="NZ_BSOS01000079.1"/>
</dbReference>
<comment type="caution">
    <text evidence="9">The sequence shown here is derived from an EMBL/GenBank/DDBJ whole genome shotgun (WGS) entry which is preliminary data.</text>
</comment>
<feature type="active site" description="Proton acceptor; specific for D-alanine" evidence="7">
    <location>
        <position position="32"/>
    </location>
</feature>
<evidence type="ECO:0000256" key="5">
    <source>
        <dbReference type="ARBA" id="ARBA00022898"/>
    </source>
</evidence>
<dbReference type="NCBIfam" id="TIGR00492">
    <property type="entry name" value="alr"/>
    <property type="match status" value="1"/>
</dbReference>
<proteinExistence type="inferred from homology"/>
<dbReference type="InterPro" id="IPR000821">
    <property type="entry name" value="Ala_racemase"/>
</dbReference>
<evidence type="ECO:0000256" key="2">
    <source>
        <dbReference type="ARBA" id="ARBA00001933"/>
    </source>
</evidence>
<dbReference type="PANTHER" id="PTHR30511:SF0">
    <property type="entry name" value="ALANINE RACEMASE, CATABOLIC-RELATED"/>
    <property type="match status" value="1"/>
</dbReference>
<feature type="binding site" evidence="7">
    <location>
        <position position="130"/>
    </location>
    <ligand>
        <name>substrate</name>
    </ligand>
</feature>
<keyword evidence="6 7" id="KW-0413">Isomerase</keyword>
<evidence type="ECO:0000256" key="6">
    <source>
        <dbReference type="ARBA" id="ARBA00023235"/>
    </source>
</evidence>
<feature type="binding site" evidence="7">
    <location>
        <position position="300"/>
    </location>
    <ligand>
        <name>substrate</name>
    </ligand>
</feature>
<dbReference type="Gene3D" id="3.20.20.10">
    <property type="entry name" value="Alanine racemase"/>
    <property type="match status" value="1"/>
</dbReference>
<evidence type="ECO:0000256" key="1">
    <source>
        <dbReference type="ARBA" id="ARBA00000316"/>
    </source>
</evidence>
<sequence>MTALLEIDLAAVVSNWRKLAAMHAGATAGVIKADAYGLGAAQVGPRLLAAGCRHFFLAHLAEAVALRPLLPGVMLAALNGLRPEETGDCHAQGIVPVLGSLHELGWWRAEAALRGEVLPVILQVDTGMARLGLSAKELAALREDQTLLQGLRVEYVLTHLTSSEIPRAPVNHRQVLAFAGVMQQFPGVKTSIANTSGMFLGADFASDLARPGAGLYGLNPTPEAANPMRPVVRLSAPILQIHEVETGGTVGYGGDWVAKRPSRIATVGVGYADGYLRALSNTGTARFDDTPVPLVGRVSMDLTTFDVTGLRASPGDMLCLLGPEHGPDALAREAGTNGYEILTSLGRRYRRRYIGA</sequence>
<dbReference type="PANTHER" id="PTHR30511">
    <property type="entry name" value="ALANINE RACEMASE"/>
    <property type="match status" value="1"/>
</dbReference>
<dbReference type="HAMAP" id="MF_01201">
    <property type="entry name" value="Ala_racemase"/>
    <property type="match status" value="1"/>
</dbReference>
<dbReference type="PRINTS" id="PR00992">
    <property type="entry name" value="ALARACEMASE"/>
</dbReference>
<organism evidence="9 10">
    <name type="scientific">Acidocella aquatica</name>
    <dbReference type="NCBI Taxonomy" id="1922313"/>
    <lineage>
        <taxon>Bacteria</taxon>
        <taxon>Pseudomonadati</taxon>
        <taxon>Pseudomonadota</taxon>
        <taxon>Alphaproteobacteria</taxon>
        <taxon>Acetobacterales</taxon>
        <taxon>Acidocellaceae</taxon>
        <taxon>Acidocella</taxon>
    </lineage>
</organism>
<evidence type="ECO:0000259" key="8">
    <source>
        <dbReference type="SMART" id="SM01005"/>
    </source>
</evidence>
<dbReference type="CDD" id="cd00430">
    <property type="entry name" value="PLPDE_III_AR"/>
    <property type="match status" value="1"/>
</dbReference>
<comment type="pathway">
    <text evidence="7">Amino-acid biosynthesis; D-alanine biosynthesis; D-alanine from L-alanine: step 1/1.</text>
</comment>
<dbReference type="InterPro" id="IPR020622">
    <property type="entry name" value="Ala_racemase_pyridoxalP-BS"/>
</dbReference>
<protein>
    <recommendedName>
        <fullName evidence="4 7">Alanine racemase</fullName>
        <ecNumber evidence="4 7">5.1.1.1</ecNumber>
    </recommendedName>
</protein>
<dbReference type="EC" id="5.1.1.1" evidence="4 7"/>
<dbReference type="SUPFAM" id="SSF51419">
    <property type="entry name" value="PLP-binding barrel"/>
    <property type="match status" value="1"/>
</dbReference>
<dbReference type="EMBL" id="BSOS01000079">
    <property type="protein sequence ID" value="GLR68141.1"/>
    <property type="molecule type" value="Genomic_DNA"/>
</dbReference>
<accession>A0ABQ6A8B4</accession>
<feature type="modified residue" description="N6-(pyridoxal phosphate)lysine" evidence="7">
    <location>
        <position position="32"/>
    </location>
</feature>
<dbReference type="SMART" id="SM01005">
    <property type="entry name" value="Ala_racemase_C"/>
    <property type="match status" value="1"/>
</dbReference>
<dbReference type="InterPro" id="IPR029066">
    <property type="entry name" value="PLP-binding_barrel"/>
</dbReference>
<dbReference type="InterPro" id="IPR009006">
    <property type="entry name" value="Ala_racemase/Decarboxylase_C"/>
</dbReference>
<evidence type="ECO:0000256" key="3">
    <source>
        <dbReference type="ARBA" id="ARBA00007880"/>
    </source>
</evidence>
<feature type="active site" description="Proton acceptor; specific for L-alanine" evidence="7">
    <location>
        <position position="252"/>
    </location>
</feature>
<comment type="catalytic activity">
    <reaction evidence="1 7">
        <text>L-alanine = D-alanine</text>
        <dbReference type="Rhea" id="RHEA:20249"/>
        <dbReference type="ChEBI" id="CHEBI:57416"/>
        <dbReference type="ChEBI" id="CHEBI:57972"/>
        <dbReference type="EC" id="5.1.1.1"/>
    </reaction>
</comment>
<keyword evidence="10" id="KW-1185">Reference proteome</keyword>
<comment type="similarity">
    <text evidence="3 7">Belongs to the alanine racemase family.</text>
</comment>
<dbReference type="PROSITE" id="PS00395">
    <property type="entry name" value="ALANINE_RACEMASE"/>
    <property type="match status" value="1"/>
</dbReference>
<dbReference type="Pfam" id="PF01168">
    <property type="entry name" value="Ala_racemase_N"/>
    <property type="match status" value="1"/>
</dbReference>
<gene>
    <name evidence="9" type="ORF">GCM10010909_28220</name>
</gene>
<dbReference type="InterPro" id="IPR001608">
    <property type="entry name" value="Ala_racemase_N"/>
</dbReference>
<dbReference type="InterPro" id="IPR011079">
    <property type="entry name" value="Ala_racemase_C"/>
</dbReference>